<dbReference type="GO" id="GO:0006352">
    <property type="term" value="P:DNA-templated transcription initiation"/>
    <property type="evidence" value="ECO:0007669"/>
    <property type="project" value="InterPro"/>
</dbReference>
<gene>
    <name evidence="6" type="ordered locus">MLP_19550</name>
</gene>
<keyword evidence="7" id="KW-1185">Reference proteome</keyword>
<proteinExistence type="inferred from homology"/>
<evidence type="ECO:0000256" key="2">
    <source>
        <dbReference type="ARBA" id="ARBA00023015"/>
    </source>
</evidence>
<dbReference type="GO" id="GO:0003677">
    <property type="term" value="F:DNA binding"/>
    <property type="evidence" value="ECO:0007669"/>
    <property type="project" value="UniProtKB-KW"/>
</dbReference>
<dbReference type="SUPFAM" id="SSF88659">
    <property type="entry name" value="Sigma3 and sigma4 domains of RNA polymerase sigma factors"/>
    <property type="match status" value="1"/>
</dbReference>
<dbReference type="Proteomes" id="UP000007947">
    <property type="component" value="Chromosome"/>
</dbReference>
<keyword evidence="4" id="KW-0238">DNA-binding</keyword>
<dbReference type="Gene3D" id="1.10.10.10">
    <property type="entry name" value="Winged helix-like DNA-binding domain superfamily/Winged helix DNA-binding domain"/>
    <property type="match status" value="1"/>
</dbReference>
<dbReference type="STRING" id="1032480.MLP_19550"/>
<evidence type="ECO:0000256" key="5">
    <source>
        <dbReference type="ARBA" id="ARBA00023163"/>
    </source>
</evidence>
<keyword evidence="3" id="KW-0731">Sigma factor</keyword>
<dbReference type="InterPro" id="IPR013325">
    <property type="entry name" value="RNA_pol_sigma_r2"/>
</dbReference>
<sequence>MGRPESCSAAAALRWACRRCWGSEIWKTAARISGCRKRGPSGPSATRPAVDGDQQAWAELVDRFQSLINAVAHRHRLNATDAADVSQAVWTKLVVHLPRLRCALALPGWISVTTARECLGVLADAGRVTTTDPVILAERDNRRHHLLGANDTPDLDDALIRLETARALRDGLAELPGNQRDLLTLLVADPPLSYAQISATLQMPVGSIGPTRARYLTQLRKTAAVRQLLCDRGPVAKSAVAA</sequence>
<dbReference type="PANTHER" id="PTHR43133:SF8">
    <property type="entry name" value="RNA POLYMERASE SIGMA FACTOR HI_1459-RELATED"/>
    <property type="match status" value="1"/>
</dbReference>
<dbReference type="GO" id="GO:0016987">
    <property type="term" value="F:sigma factor activity"/>
    <property type="evidence" value="ECO:0007669"/>
    <property type="project" value="UniProtKB-KW"/>
</dbReference>
<evidence type="ECO:0000313" key="7">
    <source>
        <dbReference type="Proteomes" id="UP000007947"/>
    </source>
</evidence>
<evidence type="ECO:0000256" key="3">
    <source>
        <dbReference type="ARBA" id="ARBA00023082"/>
    </source>
</evidence>
<dbReference type="InterPro" id="IPR039425">
    <property type="entry name" value="RNA_pol_sigma-70-like"/>
</dbReference>
<dbReference type="PANTHER" id="PTHR43133">
    <property type="entry name" value="RNA POLYMERASE ECF-TYPE SIGMA FACTO"/>
    <property type="match status" value="1"/>
</dbReference>
<dbReference type="InterPro" id="IPR036388">
    <property type="entry name" value="WH-like_DNA-bd_sf"/>
</dbReference>
<dbReference type="eggNOG" id="COG1595">
    <property type="taxonomic scope" value="Bacteria"/>
</dbReference>
<dbReference type="Gene3D" id="1.10.1740.10">
    <property type="match status" value="1"/>
</dbReference>
<dbReference type="EMBL" id="AP012204">
    <property type="protein sequence ID" value="BAK34969.1"/>
    <property type="molecule type" value="Genomic_DNA"/>
</dbReference>
<keyword evidence="2" id="KW-0805">Transcription regulation</keyword>
<dbReference type="SUPFAM" id="SSF88946">
    <property type="entry name" value="Sigma2 domain of RNA polymerase sigma factors"/>
    <property type="match status" value="1"/>
</dbReference>
<evidence type="ECO:0000256" key="4">
    <source>
        <dbReference type="ARBA" id="ARBA00023125"/>
    </source>
</evidence>
<name>F5XT97_MICPN</name>
<evidence type="ECO:0000256" key="1">
    <source>
        <dbReference type="ARBA" id="ARBA00010641"/>
    </source>
</evidence>
<accession>F5XT97</accession>
<dbReference type="HOGENOM" id="CLU_047691_5_2_11"/>
<evidence type="ECO:0000313" key="6">
    <source>
        <dbReference type="EMBL" id="BAK34969.1"/>
    </source>
</evidence>
<dbReference type="InterPro" id="IPR013324">
    <property type="entry name" value="RNA_pol_sigma_r3/r4-like"/>
</dbReference>
<protein>
    <submittedName>
        <fullName evidence="6">Putative RNA polymerase ECF subfamily sigma factor</fullName>
    </submittedName>
</protein>
<dbReference type="KEGG" id="mph:MLP_19550"/>
<reference evidence="6 7" key="1">
    <citation type="submission" date="2011-05" db="EMBL/GenBank/DDBJ databases">
        <title>Whole genome sequence of Microlunatus phosphovorus NM-1.</title>
        <authorList>
            <person name="Hosoyama A."/>
            <person name="Sasaki K."/>
            <person name="Harada T."/>
            <person name="Igarashi R."/>
            <person name="Kawakoshi A."/>
            <person name="Sasagawa M."/>
            <person name="Fukada J."/>
            <person name="Nakamura S."/>
            <person name="Katano Y."/>
            <person name="Hanada S."/>
            <person name="Kamagata Y."/>
            <person name="Nakamura N."/>
            <person name="Yamazaki S."/>
            <person name="Fujita N."/>
        </authorList>
    </citation>
    <scope>NUCLEOTIDE SEQUENCE [LARGE SCALE GENOMIC DNA]</scope>
    <source>
        <strain evidence="7">ATCC 700054 / DSM 10555 / JCM 9379 / NBRC 101784 / NCIMB 13414 / VKM Ac-1990 / NM-1</strain>
    </source>
</reference>
<dbReference type="AlphaFoldDB" id="F5XT97"/>
<comment type="similarity">
    <text evidence="1">Belongs to the sigma-70 factor family. ECF subfamily.</text>
</comment>
<organism evidence="6 7">
    <name type="scientific">Microlunatus phosphovorus (strain ATCC 700054 / DSM 10555 / JCM 9379 / NBRC 101784 / NCIMB 13414 / VKM Ac-1990 / NM-1)</name>
    <dbReference type="NCBI Taxonomy" id="1032480"/>
    <lineage>
        <taxon>Bacteria</taxon>
        <taxon>Bacillati</taxon>
        <taxon>Actinomycetota</taxon>
        <taxon>Actinomycetes</taxon>
        <taxon>Propionibacteriales</taxon>
        <taxon>Propionibacteriaceae</taxon>
        <taxon>Microlunatus</taxon>
    </lineage>
</organism>
<keyword evidence="5" id="KW-0804">Transcription</keyword>